<dbReference type="STRING" id="80876.SAMN05421779_102434"/>
<accession>A0A1N7JR87</accession>
<dbReference type="PROSITE" id="PS52016">
    <property type="entry name" value="TONB_DEPENDENT_REC_3"/>
    <property type="match status" value="1"/>
</dbReference>
<protein>
    <submittedName>
        <fullName evidence="13">Iron complex outermembrane recepter protein</fullName>
    </submittedName>
</protein>
<sequence length="714" mass="75467">MSDLFSVRRALLRSGSALSSASLVLALTLSAVHAADETTPAASETKVAPDATLPELAVDTTLDAETPSTTVLTPDQTGTLRPSADLGALLSDLQGISSGKMGQHASDIVIRGQSQDRLAVINDGAYAFGGCPNRMDPPTSMISEASIDTLTVQRGYQTVTNGAPAPGGSVIVDRQRPTFDTLGATGSIDAGIETNGNLRTGSVNASAGIKEGYLRGFADSGRADSYKDGKGTLVRSGFKSESGGLEAGWNISENTHLSVGAERMESTDVLFAGAGMDGVFDGNTTYRVKGDHQFQDAGPLHSLSFSAYQSQVDHIMDNYSLRTATGMKMVTNSTSNTYGGTASADWQFSGITLTTGMDHRTNTRDAQSRTGMAAGLDPTTISGYTWPDMQISDTGLFAEAKAPVGSATVLTAGARLDRVEADARNADATPQNGTSSARVLYRQYYGSDDVTQEEYNLSGLLRLEHDFGPLSGWASASRAVRTADATERGIARSSGANSWVGNPTLKPEKHYQVETGLSAKRSDWGVTGGVWYDQVEDFITRDTARGQSGVLMSNGASIFRNVDARLAGVDLSGSWQATSALKLNATITYTYGDNTSDDRPLYQIPPLQGTVEAAYTMGDVTFGPRLRWATTQTRVDTSTANGSGLDVQKTSGYGVIDLFATWSPTDAVELRAGVSNLFDHTYASHLNRSNSVDPTMVQVNEAGQSFSVGGKIRF</sequence>
<keyword evidence="3 8" id="KW-1134">Transmembrane beta strand</keyword>
<dbReference type="InterPro" id="IPR012910">
    <property type="entry name" value="Plug_dom"/>
</dbReference>
<evidence type="ECO:0000256" key="10">
    <source>
        <dbReference type="SAM" id="SignalP"/>
    </source>
</evidence>
<dbReference type="AlphaFoldDB" id="A0A1N7JR87"/>
<dbReference type="OrthoDB" id="9760333at2"/>
<evidence type="ECO:0000256" key="6">
    <source>
        <dbReference type="ARBA" id="ARBA00023136"/>
    </source>
</evidence>
<keyword evidence="2 8" id="KW-0813">Transport</keyword>
<evidence type="ECO:0000256" key="8">
    <source>
        <dbReference type="PROSITE-ProRule" id="PRU01360"/>
    </source>
</evidence>
<evidence type="ECO:0000313" key="14">
    <source>
        <dbReference type="Proteomes" id="UP000185678"/>
    </source>
</evidence>
<keyword evidence="5 9" id="KW-0798">TonB box</keyword>
<dbReference type="Pfam" id="PF07715">
    <property type="entry name" value="Plug"/>
    <property type="match status" value="1"/>
</dbReference>
<name>A0A1N7JR87_9PROT</name>
<evidence type="ECO:0000256" key="9">
    <source>
        <dbReference type="RuleBase" id="RU003357"/>
    </source>
</evidence>
<feature type="domain" description="TonB-dependent receptor plug" evidence="12">
    <location>
        <begin position="65"/>
        <end position="168"/>
    </location>
</feature>
<dbReference type="EMBL" id="FTOA01000002">
    <property type="protein sequence ID" value="SIS51853.1"/>
    <property type="molecule type" value="Genomic_DNA"/>
</dbReference>
<reference evidence="13 14" key="1">
    <citation type="submission" date="2017-01" db="EMBL/GenBank/DDBJ databases">
        <authorList>
            <person name="Mah S.A."/>
            <person name="Swanson W.J."/>
            <person name="Moy G.W."/>
            <person name="Vacquier V.D."/>
        </authorList>
    </citation>
    <scope>NUCLEOTIDE SEQUENCE [LARGE SCALE GENOMIC DNA]</scope>
    <source>
        <strain evidence="13 14">DSM 11589</strain>
    </source>
</reference>
<dbReference type="RefSeq" id="WP_076399297.1">
    <property type="nucleotide sequence ID" value="NZ_FTOA01000002.1"/>
</dbReference>
<dbReference type="PANTHER" id="PTHR30069">
    <property type="entry name" value="TONB-DEPENDENT OUTER MEMBRANE RECEPTOR"/>
    <property type="match status" value="1"/>
</dbReference>
<dbReference type="Pfam" id="PF00593">
    <property type="entry name" value="TonB_dep_Rec_b-barrel"/>
    <property type="match status" value="1"/>
</dbReference>
<dbReference type="InterPro" id="IPR039426">
    <property type="entry name" value="TonB-dep_rcpt-like"/>
</dbReference>
<evidence type="ECO:0000256" key="2">
    <source>
        <dbReference type="ARBA" id="ARBA00022448"/>
    </source>
</evidence>
<dbReference type="Gene3D" id="2.40.170.20">
    <property type="entry name" value="TonB-dependent receptor, beta-barrel domain"/>
    <property type="match status" value="1"/>
</dbReference>
<keyword evidence="14" id="KW-1185">Reference proteome</keyword>
<proteinExistence type="inferred from homology"/>
<feature type="chain" id="PRO_5012930097" evidence="10">
    <location>
        <begin position="35"/>
        <end position="714"/>
    </location>
</feature>
<keyword evidence="10" id="KW-0732">Signal</keyword>
<keyword evidence="7 8" id="KW-0998">Cell outer membrane</keyword>
<keyword evidence="4 8" id="KW-0812">Transmembrane</keyword>
<dbReference type="InterPro" id="IPR036942">
    <property type="entry name" value="Beta-barrel_TonB_sf"/>
</dbReference>
<evidence type="ECO:0000256" key="5">
    <source>
        <dbReference type="ARBA" id="ARBA00023077"/>
    </source>
</evidence>
<evidence type="ECO:0000313" key="13">
    <source>
        <dbReference type="EMBL" id="SIS51853.1"/>
    </source>
</evidence>
<dbReference type="GO" id="GO:0009279">
    <property type="term" value="C:cell outer membrane"/>
    <property type="evidence" value="ECO:0007669"/>
    <property type="project" value="UniProtKB-SubCell"/>
</dbReference>
<evidence type="ECO:0000256" key="1">
    <source>
        <dbReference type="ARBA" id="ARBA00004571"/>
    </source>
</evidence>
<dbReference type="InterPro" id="IPR006311">
    <property type="entry name" value="TAT_signal"/>
</dbReference>
<evidence type="ECO:0000256" key="3">
    <source>
        <dbReference type="ARBA" id="ARBA00022452"/>
    </source>
</evidence>
<comment type="similarity">
    <text evidence="8 9">Belongs to the TonB-dependent receptor family.</text>
</comment>
<evidence type="ECO:0000256" key="7">
    <source>
        <dbReference type="ARBA" id="ARBA00023237"/>
    </source>
</evidence>
<keyword evidence="6 8" id="KW-0472">Membrane</keyword>
<dbReference type="Gene3D" id="2.170.130.10">
    <property type="entry name" value="TonB-dependent receptor, plug domain"/>
    <property type="match status" value="1"/>
</dbReference>
<evidence type="ECO:0000259" key="12">
    <source>
        <dbReference type="Pfam" id="PF07715"/>
    </source>
</evidence>
<organism evidence="13 14">
    <name type="scientific">Insolitispirillum peregrinum</name>
    <dbReference type="NCBI Taxonomy" id="80876"/>
    <lineage>
        <taxon>Bacteria</taxon>
        <taxon>Pseudomonadati</taxon>
        <taxon>Pseudomonadota</taxon>
        <taxon>Alphaproteobacteria</taxon>
        <taxon>Rhodospirillales</taxon>
        <taxon>Novispirillaceae</taxon>
        <taxon>Insolitispirillum</taxon>
    </lineage>
</organism>
<dbReference type="Proteomes" id="UP000185678">
    <property type="component" value="Unassembled WGS sequence"/>
</dbReference>
<evidence type="ECO:0000259" key="11">
    <source>
        <dbReference type="Pfam" id="PF00593"/>
    </source>
</evidence>
<dbReference type="InterPro" id="IPR000531">
    <property type="entry name" value="Beta-barrel_TonB"/>
</dbReference>
<evidence type="ECO:0000256" key="4">
    <source>
        <dbReference type="ARBA" id="ARBA00022692"/>
    </source>
</evidence>
<dbReference type="GO" id="GO:0015344">
    <property type="term" value="F:siderophore uptake transmembrane transporter activity"/>
    <property type="evidence" value="ECO:0007669"/>
    <property type="project" value="TreeGrafter"/>
</dbReference>
<dbReference type="PROSITE" id="PS51318">
    <property type="entry name" value="TAT"/>
    <property type="match status" value="1"/>
</dbReference>
<feature type="signal peptide" evidence="10">
    <location>
        <begin position="1"/>
        <end position="34"/>
    </location>
</feature>
<comment type="subcellular location">
    <subcellularLocation>
        <location evidence="1 8">Cell outer membrane</location>
        <topology evidence="1 8">Multi-pass membrane protein</topology>
    </subcellularLocation>
</comment>
<dbReference type="PANTHER" id="PTHR30069:SF49">
    <property type="entry name" value="OUTER MEMBRANE PROTEIN C"/>
    <property type="match status" value="1"/>
</dbReference>
<gene>
    <name evidence="13" type="ORF">SAMN05421779_102434</name>
</gene>
<dbReference type="SUPFAM" id="SSF56935">
    <property type="entry name" value="Porins"/>
    <property type="match status" value="1"/>
</dbReference>
<dbReference type="InterPro" id="IPR037066">
    <property type="entry name" value="Plug_dom_sf"/>
</dbReference>
<feature type="domain" description="TonB-dependent receptor-like beta-barrel" evidence="11">
    <location>
        <begin position="235"/>
        <end position="677"/>
    </location>
</feature>
<dbReference type="GO" id="GO:0044718">
    <property type="term" value="P:siderophore transmembrane transport"/>
    <property type="evidence" value="ECO:0007669"/>
    <property type="project" value="TreeGrafter"/>
</dbReference>